<gene>
    <name evidence="1" type="ORF">SAMN06297397_1055</name>
</gene>
<protein>
    <submittedName>
        <fullName evidence="1">Acetyltransferase (GNAT) family protein</fullName>
    </submittedName>
</protein>
<evidence type="ECO:0000313" key="1">
    <source>
        <dbReference type="EMBL" id="SMC49351.1"/>
    </source>
</evidence>
<accession>A0AC61PJU5</accession>
<dbReference type="Proteomes" id="UP000192328">
    <property type="component" value="Unassembled WGS sequence"/>
</dbReference>
<sequence length="150" mass="16758">MSLSFVQTGVEAPDAQTMLRELNETLMGILGHNGTAHVCLDDFSQEKAFFLVGYDDDIPVCCAGVRRMDDRTGEIKRVYARKNRKGIGAALMKAVEELAGRTGYRRLVLECREGNPHAIAFYKKNGYTVCENYPPYDNEADAVCLDKDLE</sequence>
<comment type="caution">
    <text evidence="1">The sequence shown here is derived from an EMBL/GenBank/DDBJ whole genome shotgun (WGS) entry which is preliminary data.</text>
</comment>
<name>A0AC61PJU5_9FIRM</name>
<organism evidence="1 2">
    <name type="scientific">Aristaeella lactis</name>
    <dbReference type="NCBI Taxonomy" id="3046383"/>
    <lineage>
        <taxon>Bacteria</taxon>
        <taxon>Bacillati</taxon>
        <taxon>Bacillota</taxon>
        <taxon>Clostridia</taxon>
        <taxon>Eubacteriales</taxon>
        <taxon>Aristaeellaceae</taxon>
        <taxon>Aristaeella</taxon>
    </lineage>
</organism>
<reference evidence="1" key="1">
    <citation type="submission" date="2017-04" db="EMBL/GenBank/DDBJ databases">
        <authorList>
            <person name="Varghese N."/>
            <person name="Submissions S."/>
        </authorList>
    </citation>
    <scope>NUCLEOTIDE SEQUENCE</scope>
    <source>
        <strain evidence="1">WTE2008</strain>
    </source>
</reference>
<proteinExistence type="predicted"/>
<keyword evidence="2" id="KW-1185">Reference proteome</keyword>
<evidence type="ECO:0000313" key="2">
    <source>
        <dbReference type="Proteomes" id="UP000192328"/>
    </source>
</evidence>
<dbReference type="EMBL" id="FWXZ01000002">
    <property type="protein sequence ID" value="SMC49351.1"/>
    <property type="molecule type" value="Genomic_DNA"/>
</dbReference>